<evidence type="ECO:0000313" key="2">
    <source>
        <dbReference type="Proteomes" id="UP001152531"/>
    </source>
</evidence>
<evidence type="ECO:0000313" key="1">
    <source>
        <dbReference type="EMBL" id="CAH6721522.1"/>
    </source>
</evidence>
<accession>A0ACA9Y8Z5</accession>
<reference evidence="1" key="1">
    <citation type="submission" date="2022-06" db="EMBL/GenBank/DDBJ databases">
        <authorList>
            <person name="Legras J.-L."/>
            <person name="Devillers H."/>
            <person name="Grondin C."/>
        </authorList>
    </citation>
    <scope>NUCLEOTIDE SEQUENCE</scope>
    <source>
        <strain evidence="1">CLIB 1444</strain>
    </source>
</reference>
<sequence length="427" mass="49466">MKHRITILNHESTHDSIISHINKTSIQLTSNFTREDKFTFVGDEVPTIFKNKNIKDLNIRMGNVDSLVFNYFTDDLEVNVRPNSSKDKFFQGTSDLWKLLGINNDWSISKSSVMTRQDTSEPLKDVMKKIIGMDFEAMNLVYTSGKLIISVLNKDGPKSISWMDDVYTETGIFLIDDFEVDDIVLSGLRVIMDGNEKIESEPETDDTKFDHLHKTLFHVKPKFRTFPITTKFNNNGLHPKIQFEFPEPPVDDVSGCDRFFYTSLPKDLFIDPYNPGENVEIVVNYGVKDLELPEYSIDEWGHQVLVRLTEDVGELTLHSRYQLPNKHGNQTIDFNGVAFYGCDLRERNILQLNPFYNEFLDGYSSFFTNDTVIYQDFKNFKVDIPVPQSEFHDINNITLITLVLGILIIILQLLKPRKKEKREKKHQ</sequence>
<gene>
    <name evidence="1" type="ORF">CLIB1444_06S04104</name>
</gene>
<comment type="caution">
    <text evidence="1">The sequence shown here is derived from an EMBL/GenBank/DDBJ whole genome shotgun (WGS) entry which is preliminary data.</text>
</comment>
<keyword evidence="2" id="KW-1185">Reference proteome</keyword>
<protein>
    <submittedName>
        <fullName evidence="1">Protein Pbn1p</fullName>
    </submittedName>
</protein>
<name>A0ACA9Y8Z5_9ASCO</name>
<organism evidence="1 2">
    <name type="scientific">[Candida] jaroonii</name>
    <dbReference type="NCBI Taxonomy" id="467808"/>
    <lineage>
        <taxon>Eukaryota</taxon>
        <taxon>Fungi</taxon>
        <taxon>Dikarya</taxon>
        <taxon>Ascomycota</taxon>
        <taxon>Saccharomycotina</taxon>
        <taxon>Pichiomycetes</taxon>
        <taxon>Debaryomycetaceae</taxon>
        <taxon>Yamadazyma</taxon>
    </lineage>
</organism>
<dbReference type="Proteomes" id="UP001152531">
    <property type="component" value="Unassembled WGS sequence"/>
</dbReference>
<dbReference type="EMBL" id="CALSDN010000006">
    <property type="protein sequence ID" value="CAH6721522.1"/>
    <property type="molecule type" value="Genomic_DNA"/>
</dbReference>
<proteinExistence type="predicted"/>